<protein>
    <submittedName>
        <fullName evidence="1">Uncharacterized protein</fullName>
    </submittedName>
</protein>
<dbReference type="EMBL" id="JACGWJ010000014">
    <property type="protein sequence ID" value="KAL0373741.1"/>
    <property type="molecule type" value="Genomic_DNA"/>
</dbReference>
<evidence type="ECO:0000313" key="1">
    <source>
        <dbReference type="EMBL" id="KAL0373741.1"/>
    </source>
</evidence>
<gene>
    <name evidence="1" type="ORF">Sradi_3289800</name>
</gene>
<sequence>MEEFAVVDAECIIQSTVGEFLDIRIRHYRSKGKFTIRSTYGVAVARSVEASSFATETGSGNRGNWDFIWATKVPPKV</sequence>
<reference evidence="1" key="1">
    <citation type="submission" date="2020-06" db="EMBL/GenBank/DDBJ databases">
        <authorList>
            <person name="Li T."/>
            <person name="Hu X."/>
            <person name="Zhang T."/>
            <person name="Song X."/>
            <person name="Zhang H."/>
            <person name="Dai N."/>
            <person name="Sheng W."/>
            <person name="Hou X."/>
            <person name="Wei L."/>
        </authorList>
    </citation>
    <scope>NUCLEOTIDE SEQUENCE</scope>
    <source>
        <strain evidence="1">G02</strain>
        <tissue evidence="1">Leaf</tissue>
    </source>
</reference>
<proteinExistence type="predicted"/>
<comment type="caution">
    <text evidence="1">The sequence shown here is derived from an EMBL/GenBank/DDBJ whole genome shotgun (WGS) entry which is preliminary data.</text>
</comment>
<reference evidence="1" key="2">
    <citation type="journal article" date="2024" name="Plant">
        <title>Genomic evolution and insights into agronomic trait innovations of Sesamum species.</title>
        <authorList>
            <person name="Miao H."/>
            <person name="Wang L."/>
            <person name="Qu L."/>
            <person name="Liu H."/>
            <person name="Sun Y."/>
            <person name="Le M."/>
            <person name="Wang Q."/>
            <person name="Wei S."/>
            <person name="Zheng Y."/>
            <person name="Lin W."/>
            <person name="Duan Y."/>
            <person name="Cao H."/>
            <person name="Xiong S."/>
            <person name="Wang X."/>
            <person name="Wei L."/>
            <person name="Li C."/>
            <person name="Ma Q."/>
            <person name="Ju M."/>
            <person name="Zhao R."/>
            <person name="Li G."/>
            <person name="Mu C."/>
            <person name="Tian Q."/>
            <person name="Mei H."/>
            <person name="Zhang T."/>
            <person name="Gao T."/>
            <person name="Zhang H."/>
        </authorList>
    </citation>
    <scope>NUCLEOTIDE SEQUENCE</scope>
    <source>
        <strain evidence="1">G02</strain>
    </source>
</reference>
<name>A0AAW2R1E5_SESRA</name>
<organism evidence="1">
    <name type="scientific">Sesamum radiatum</name>
    <name type="common">Black benniseed</name>
    <dbReference type="NCBI Taxonomy" id="300843"/>
    <lineage>
        <taxon>Eukaryota</taxon>
        <taxon>Viridiplantae</taxon>
        <taxon>Streptophyta</taxon>
        <taxon>Embryophyta</taxon>
        <taxon>Tracheophyta</taxon>
        <taxon>Spermatophyta</taxon>
        <taxon>Magnoliopsida</taxon>
        <taxon>eudicotyledons</taxon>
        <taxon>Gunneridae</taxon>
        <taxon>Pentapetalae</taxon>
        <taxon>asterids</taxon>
        <taxon>lamiids</taxon>
        <taxon>Lamiales</taxon>
        <taxon>Pedaliaceae</taxon>
        <taxon>Sesamum</taxon>
    </lineage>
</organism>
<accession>A0AAW2R1E5</accession>
<dbReference type="AlphaFoldDB" id="A0AAW2R1E5"/>